<dbReference type="GeneID" id="63459222"/>
<feature type="transmembrane region" description="Helical" evidence="1">
    <location>
        <begin position="91"/>
        <end position="112"/>
    </location>
</feature>
<protein>
    <submittedName>
        <fullName evidence="2">Inner membrane protein yhaH</fullName>
    </submittedName>
</protein>
<dbReference type="RefSeq" id="WP_028327075.1">
    <property type="nucleotide sequence ID" value="NZ_JAAFNI010000001.1"/>
</dbReference>
<keyword evidence="1" id="KW-0472">Membrane</keyword>
<gene>
    <name evidence="2" type="primary">yhaH</name>
    <name evidence="2" type="ORF">SAMEA4475696_00979</name>
</gene>
<keyword evidence="1" id="KW-0812">Transmembrane</keyword>
<dbReference type="PANTHER" id="PTHR34980:SF2">
    <property type="entry name" value="INNER MEMBRANE PROTEIN YHAH-RELATED"/>
    <property type="match status" value="1"/>
</dbReference>
<feature type="transmembrane region" description="Helical" evidence="1">
    <location>
        <begin position="60"/>
        <end position="79"/>
    </location>
</feature>
<keyword evidence="3" id="KW-1185">Reference proteome</keyword>
<evidence type="ECO:0000313" key="3">
    <source>
        <dbReference type="Proteomes" id="UP000242637"/>
    </source>
</evidence>
<dbReference type="AlphaFoldDB" id="A0A239VF80"/>
<evidence type="ECO:0000313" key="2">
    <source>
        <dbReference type="EMBL" id="SNV20333.1"/>
    </source>
</evidence>
<dbReference type="KEGG" id="dco:SAMEA4475696_0979"/>
<dbReference type="Proteomes" id="UP000242637">
    <property type="component" value="Chromosome 1"/>
</dbReference>
<dbReference type="EMBL" id="LT906453">
    <property type="protein sequence ID" value="SNV20333.1"/>
    <property type="molecule type" value="Genomic_DNA"/>
</dbReference>
<reference evidence="2 3" key="1">
    <citation type="submission" date="2017-06" db="EMBL/GenBank/DDBJ databases">
        <authorList>
            <consortium name="Pathogen Informatics"/>
        </authorList>
    </citation>
    <scope>NUCLEOTIDE SEQUENCE [LARGE SCALE GENOMIC DNA]</scope>
    <source>
        <strain evidence="2 3">NCTC13039</strain>
    </source>
</reference>
<proteinExistence type="predicted"/>
<organism evidence="2 3">
    <name type="scientific">Dermatophilus congolensis</name>
    <dbReference type="NCBI Taxonomy" id="1863"/>
    <lineage>
        <taxon>Bacteria</taxon>
        <taxon>Bacillati</taxon>
        <taxon>Actinomycetota</taxon>
        <taxon>Actinomycetes</taxon>
        <taxon>Micrococcales</taxon>
        <taxon>Dermatophilaceae</taxon>
        <taxon>Dermatophilus</taxon>
    </lineage>
</organism>
<feature type="transmembrane region" description="Helical" evidence="1">
    <location>
        <begin position="29"/>
        <end position="54"/>
    </location>
</feature>
<dbReference type="GO" id="GO:0005886">
    <property type="term" value="C:plasma membrane"/>
    <property type="evidence" value="ECO:0007669"/>
    <property type="project" value="TreeGrafter"/>
</dbReference>
<dbReference type="InterPro" id="IPR008523">
    <property type="entry name" value="DUF805"/>
</dbReference>
<dbReference type="Pfam" id="PF05656">
    <property type="entry name" value="DUF805"/>
    <property type="match status" value="1"/>
</dbReference>
<dbReference type="PANTHER" id="PTHR34980">
    <property type="entry name" value="INNER MEMBRANE PROTEIN-RELATED-RELATED"/>
    <property type="match status" value="1"/>
</dbReference>
<name>A0A239VF80_9MICO</name>
<dbReference type="OrthoDB" id="9812349at2"/>
<evidence type="ECO:0000256" key="1">
    <source>
        <dbReference type="SAM" id="Phobius"/>
    </source>
</evidence>
<accession>A0A239VF80</accession>
<keyword evidence="1" id="KW-1133">Transmembrane helix</keyword>
<sequence>MNTLKPGEAIGTCLRQFFVFSGRARRSEYWWFFAFSVAAMFVTTLIDAVLFPFTVSELTALGPLGNVVSLVLLVPMLAVGSRRMHDTGRSAWWLLIQLIPLLGPVVFGILAARRGTAGHNTFGAAPTGGFAGQAQFSHV</sequence>